<name>A0AAN4W4K0_9BACT</name>
<dbReference type="EMBL" id="BQKE01000016">
    <property type="protein sequence ID" value="GJM65153.1"/>
    <property type="molecule type" value="Genomic_DNA"/>
</dbReference>
<evidence type="ECO:0000313" key="1">
    <source>
        <dbReference type="EMBL" id="GJM65153.1"/>
    </source>
</evidence>
<dbReference type="AlphaFoldDB" id="A0AAN4W4K0"/>
<sequence length="103" mass="12458">MEVHKERIAEEFNQYWKDLCFQYYNQLGEDCLDDYLEYLQNEAPALERKSLSSWEMQTPSEEAIRFFGRYLIKNFGTPQERLYQVKGLKAYAKKVYQFDVDAF</sequence>
<organism evidence="1 2">
    <name type="scientific">Persicobacter diffluens</name>
    <dbReference type="NCBI Taxonomy" id="981"/>
    <lineage>
        <taxon>Bacteria</taxon>
        <taxon>Pseudomonadati</taxon>
        <taxon>Bacteroidota</taxon>
        <taxon>Cytophagia</taxon>
        <taxon>Cytophagales</taxon>
        <taxon>Persicobacteraceae</taxon>
        <taxon>Persicobacter</taxon>
    </lineage>
</organism>
<evidence type="ECO:0000313" key="2">
    <source>
        <dbReference type="Proteomes" id="UP001310022"/>
    </source>
</evidence>
<accession>A0AAN4W4K0</accession>
<dbReference type="RefSeq" id="WP_338240180.1">
    <property type="nucleotide sequence ID" value="NZ_BQKE01000016.1"/>
</dbReference>
<proteinExistence type="predicted"/>
<dbReference type="Proteomes" id="UP001310022">
    <property type="component" value="Unassembled WGS sequence"/>
</dbReference>
<gene>
    <name evidence="1" type="ORF">PEDI_57050</name>
</gene>
<comment type="caution">
    <text evidence="1">The sequence shown here is derived from an EMBL/GenBank/DDBJ whole genome shotgun (WGS) entry which is preliminary data.</text>
</comment>
<protein>
    <submittedName>
        <fullName evidence="1">Uncharacterized protein</fullName>
    </submittedName>
</protein>
<keyword evidence="2" id="KW-1185">Reference proteome</keyword>
<reference evidence="1 2" key="1">
    <citation type="submission" date="2021-12" db="EMBL/GenBank/DDBJ databases">
        <title>Genome sequencing of bacteria with rrn-lacking chromosome and rrn-plasmid.</title>
        <authorList>
            <person name="Anda M."/>
            <person name="Iwasaki W."/>
        </authorList>
    </citation>
    <scope>NUCLEOTIDE SEQUENCE [LARGE SCALE GENOMIC DNA]</scope>
    <source>
        <strain evidence="1 2">NBRC 15940</strain>
    </source>
</reference>